<dbReference type="WBParaSite" id="ACRNAN_scaffold31757.g15744.t1">
    <property type="protein sequence ID" value="ACRNAN_scaffold31757.g15744.t1"/>
    <property type="gene ID" value="ACRNAN_scaffold31757.g15744"/>
</dbReference>
<proteinExistence type="predicted"/>
<reference evidence="2" key="1">
    <citation type="submission" date="2022-11" db="UniProtKB">
        <authorList>
            <consortium name="WormBaseParasite"/>
        </authorList>
    </citation>
    <scope>IDENTIFICATION</scope>
</reference>
<accession>A0A914DMQ9</accession>
<dbReference type="AlphaFoldDB" id="A0A914DMQ9"/>
<organism evidence="1 2">
    <name type="scientific">Acrobeloides nanus</name>
    <dbReference type="NCBI Taxonomy" id="290746"/>
    <lineage>
        <taxon>Eukaryota</taxon>
        <taxon>Metazoa</taxon>
        <taxon>Ecdysozoa</taxon>
        <taxon>Nematoda</taxon>
        <taxon>Chromadorea</taxon>
        <taxon>Rhabditida</taxon>
        <taxon>Tylenchina</taxon>
        <taxon>Cephalobomorpha</taxon>
        <taxon>Cephaloboidea</taxon>
        <taxon>Cephalobidae</taxon>
        <taxon>Acrobeloides</taxon>
    </lineage>
</organism>
<evidence type="ECO:0000313" key="2">
    <source>
        <dbReference type="WBParaSite" id="ACRNAN_scaffold31757.g15744.t1"/>
    </source>
</evidence>
<dbReference type="Proteomes" id="UP000887540">
    <property type="component" value="Unplaced"/>
</dbReference>
<keyword evidence="1" id="KW-1185">Reference proteome</keyword>
<protein>
    <submittedName>
        <fullName evidence="2">Uncharacterized protein</fullName>
    </submittedName>
</protein>
<evidence type="ECO:0000313" key="1">
    <source>
        <dbReference type="Proteomes" id="UP000887540"/>
    </source>
</evidence>
<name>A0A914DMQ9_9BILA</name>
<sequence>WMKCPSTMDTSFTMNISSTIKISSTEHFIHQRPPKQSTKVSLVDEVSSMDELSNRSNGIPPFW</sequence>